<dbReference type="Gene3D" id="3.10.180.10">
    <property type="entry name" value="2,3-Dihydroxybiphenyl 1,2-Dioxygenase, domain 1"/>
    <property type="match status" value="1"/>
</dbReference>
<sequence>MSVNSIPSPPEGQDLAKVPLKFEVTRIPVTDFDRAKDFYQRLGWQLDIDFQFTEQVRAVQFTPPGSPASIQFGPPAGPPLKGLLLIVDDIEAAHAEIRNRGIEIGDIFHAAPGGEPEPGRDPEGRSYVSQAAFPDPDGNTWVLQEVTERIPGRITY</sequence>
<name>A0ABN2CMF8_9ACTN</name>
<evidence type="ECO:0000313" key="3">
    <source>
        <dbReference type="Proteomes" id="UP001500363"/>
    </source>
</evidence>
<evidence type="ECO:0000313" key="2">
    <source>
        <dbReference type="EMBL" id="GAA1560501.1"/>
    </source>
</evidence>
<gene>
    <name evidence="2" type="ORF">GCM10009741_77140</name>
</gene>
<dbReference type="SUPFAM" id="SSF54593">
    <property type="entry name" value="Glyoxalase/Bleomycin resistance protein/Dihydroxybiphenyl dioxygenase"/>
    <property type="match status" value="1"/>
</dbReference>
<protein>
    <recommendedName>
        <fullName evidence="1">VOC domain-containing protein</fullName>
    </recommendedName>
</protein>
<dbReference type="Proteomes" id="UP001500363">
    <property type="component" value="Unassembled WGS sequence"/>
</dbReference>
<evidence type="ECO:0000259" key="1">
    <source>
        <dbReference type="PROSITE" id="PS51819"/>
    </source>
</evidence>
<dbReference type="EMBL" id="BAAANC010000005">
    <property type="protein sequence ID" value="GAA1560501.1"/>
    <property type="molecule type" value="Genomic_DNA"/>
</dbReference>
<proteinExistence type="predicted"/>
<dbReference type="InterPro" id="IPR004360">
    <property type="entry name" value="Glyas_Fos-R_dOase_dom"/>
</dbReference>
<dbReference type="InterPro" id="IPR029068">
    <property type="entry name" value="Glyas_Bleomycin-R_OHBP_Dase"/>
</dbReference>
<feature type="domain" description="VOC" evidence="1">
    <location>
        <begin position="21"/>
        <end position="146"/>
    </location>
</feature>
<dbReference type="RefSeq" id="WP_344183347.1">
    <property type="nucleotide sequence ID" value="NZ_BAAANC010000005.1"/>
</dbReference>
<dbReference type="InterPro" id="IPR037523">
    <property type="entry name" value="VOC_core"/>
</dbReference>
<keyword evidence="3" id="KW-1185">Reference proteome</keyword>
<dbReference type="Pfam" id="PF00903">
    <property type="entry name" value="Glyoxalase"/>
    <property type="match status" value="1"/>
</dbReference>
<dbReference type="PROSITE" id="PS51819">
    <property type="entry name" value="VOC"/>
    <property type="match status" value="1"/>
</dbReference>
<organism evidence="2 3">
    <name type="scientific">Kribbella lupini</name>
    <dbReference type="NCBI Taxonomy" id="291602"/>
    <lineage>
        <taxon>Bacteria</taxon>
        <taxon>Bacillati</taxon>
        <taxon>Actinomycetota</taxon>
        <taxon>Actinomycetes</taxon>
        <taxon>Propionibacteriales</taxon>
        <taxon>Kribbellaceae</taxon>
        <taxon>Kribbella</taxon>
    </lineage>
</organism>
<accession>A0ABN2CMF8</accession>
<comment type="caution">
    <text evidence="2">The sequence shown here is derived from an EMBL/GenBank/DDBJ whole genome shotgun (WGS) entry which is preliminary data.</text>
</comment>
<reference evidence="2 3" key="1">
    <citation type="journal article" date="2019" name="Int. J. Syst. Evol. Microbiol.">
        <title>The Global Catalogue of Microorganisms (GCM) 10K type strain sequencing project: providing services to taxonomists for standard genome sequencing and annotation.</title>
        <authorList>
            <consortium name="The Broad Institute Genomics Platform"/>
            <consortium name="The Broad Institute Genome Sequencing Center for Infectious Disease"/>
            <person name="Wu L."/>
            <person name="Ma J."/>
        </authorList>
    </citation>
    <scope>NUCLEOTIDE SEQUENCE [LARGE SCALE GENOMIC DNA]</scope>
    <source>
        <strain evidence="2 3">JCM 14303</strain>
    </source>
</reference>